<evidence type="ECO:0000256" key="4">
    <source>
        <dbReference type="ARBA" id="ARBA00022692"/>
    </source>
</evidence>
<evidence type="ECO:0000256" key="6">
    <source>
        <dbReference type="ARBA" id="ARBA00023136"/>
    </source>
</evidence>
<dbReference type="KEGG" id="ccos:Pan44_02180"/>
<keyword evidence="6 7" id="KW-0472">Membrane</keyword>
<keyword evidence="9" id="KW-1185">Reference proteome</keyword>
<organism evidence="8 9">
    <name type="scientific">Caulifigura coniformis</name>
    <dbReference type="NCBI Taxonomy" id="2527983"/>
    <lineage>
        <taxon>Bacteria</taxon>
        <taxon>Pseudomonadati</taxon>
        <taxon>Planctomycetota</taxon>
        <taxon>Planctomycetia</taxon>
        <taxon>Planctomycetales</taxon>
        <taxon>Planctomycetaceae</taxon>
        <taxon>Caulifigura</taxon>
    </lineage>
</organism>
<name>A0A517S7W5_9PLAN</name>
<dbReference type="GO" id="GO:0005886">
    <property type="term" value="C:plasma membrane"/>
    <property type="evidence" value="ECO:0007669"/>
    <property type="project" value="UniProtKB-SubCell"/>
</dbReference>
<dbReference type="RefSeq" id="WP_197453739.1">
    <property type="nucleotide sequence ID" value="NZ_CP036271.1"/>
</dbReference>
<comment type="similarity">
    <text evidence="2">Belongs to the UPF0719 family.</text>
</comment>
<feature type="transmembrane region" description="Helical" evidence="7">
    <location>
        <begin position="28"/>
        <end position="47"/>
    </location>
</feature>
<evidence type="ECO:0000256" key="2">
    <source>
        <dbReference type="ARBA" id="ARBA00005779"/>
    </source>
</evidence>
<dbReference type="AlphaFoldDB" id="A0A517S7W5"/>
<evidence type="ECO:0000313" key="8">
    <source>
        <dbReference type="EMBL" id="QDT52209.1"/>
    </source>
</evidence>
<accession>A0A517S7W5</accession>
<dbReference type="Pfam" id="PF03994">
    <property type="entry name" value="DUF350"/>
    <property type="match status" value="1"/>
</dbReference>
<evidence type="ECO:0000256" key="7">
    <source>
        <dbReference type="SAM" id="Phobius"/>
    </source>
</evidence>
<evidence type="ECO:0008006" key="10">
    <source>
        <dbReference type="Google" id="ProtNLM"/>
    </source>
</evidence>
<keyword evidence="5 7" id="KW-1133">Transmembrane helix</keyword>
<dbReference type="EMBL" id="CP036271">
    <property type="protein sequence ID" value="QDT52209.1"/>
    <property type="molecule type" value="Genomic_DNA"/>
</dbReference>
<dbReference type="InParanoid" id="A0A517S7W5"/>
<sequence length="90" mass="9309">MTTVTTLAQAAIEIAPAPARSGLMVDHIIGAVVYAALGILVLLITLYGMARFAPFPLHKELEEDQNVAVAIVIASVLLGISIIIAAAIMG</sequence>
<comment type="subcellular location">
    <subcellularLocation>
        <location evidence="1">Cell membrane</location>
        <topology evidence="1">Multi-pass membrane protein</topology>
    </subcellularLocation>
</comment>
<proteinExistence type="inferred from homology"/>
<evidence type="ECO:0000256" key="3">
    <source>
        <dbReference type="ARBA" id="ARBA00022475"/>
    </source>
</evidence>
<gene>
    <name evidence="8" type="ORF">Pan44_02180</name>
</gene>
<dbReference type="InterPro" id="IPR007140">
    <property type="entry name" value="DUF350"/>
</dbReference>
<reference evidence="8 9" key="1">
    <citation type="submission" date="2019-02" db="EMBL/GenBank/DDBJ databases">
        <title>Deep-cultivation of Planctomycetes and their phenomic and genomic characterization uncovers novel biology.</title>
        <authorList>
            <person name="Wiegand S."/>
            <person name="Jogler M."/>
            <person name="Boedeker C."/>
            <person name="Pinto D."/>
            <person name="Vollmers J."/>
            <person name="Rivas-Marin E."/>
            <person name="Kohn T."/>
            <person name="Peeters S.H."/>
            <person name="Heuer A."/>
            <person name="Rast P."/>
            <person name="Oberbeckmann S."/>
            <person name="Bunk B."/>
            <person name="Jeske O."/>
            <person name="Meyerdierks A."/>
            <person name="Storesund J.E."/>
            <person name="Kallscheuer N."/>
            <person name="Luecker S."/>
            <person name="Lage O.M."/>
            <person name="Pohl T."/>
            <person name="Merkel B.J."/>
            <person name="Hornburger P."/>
            <person name="Mueller R.-W."/>
            <person name="Bruemmer F."/>
            <person name="Labrenz M."/>
            <person name="Spormann A.M."/>
            <person name="Op den Camp H."/>
            <person name="Overmann J."/>
            <person name="Amann R."/>
            <person name="Jetten M.S.M."/>
            <person name="Mascher T."/>
            <person name="Medema M.H."/>
            <person name="Devos D.P."/>
            <person name="Kaster A.-K."/>
            <person name="Ovreas L."/>
            <person name="Rohde M."/>
            <person name="Galperin M.Y."/>
            <person name="Jogler C."/>
        </authorList>
    </citation>
    <scope>NUCLEOTIDE SEQUENCE [LARGE SCALE GENOMIC DNA]</scope>
    <source>
        <strain evidence="8 9">Pan44</strain>
    </source>
</reference>
<keyword evidence="3" id="KW-1003">Cell membrane</keyword>
<dbReference type="Proteomes" id="UP000315700">
    <property type="component" value="Chromosome"/>
</dbReference>
<keyword evidence="4 7" id="KW-0812">Transmembrane</keyword>
<evidence type="ECO:0000313" key="9">
    <source>
        <dbReference type="Proteomes" id="UP000315700"/>
    </source>
</evidence>
<protein>
    <recommendedName>
        <fullName evidence="10">DUF350 domain-containing protein</fullName>
    </recommendedName>
</protein>
<evidence type="ECO:0000256" key="1">
    <source>
        <dbReference type="ARBA" id="ARBA00004651"/>
    </source>
</evidence>
<evidence type="ECO:0000256" key="5">
    <source>
        <dbReference type="ARBA" id="ARBA00022989"/>
    </source>
</evidence>
<feature type="transmembrane region" description="Helical" evidence="7">
    <location>
        <begin position="67"/>
        <end position="89"/>
    </location>
</feature>